<keyword evidence="1" id="KW-0449">Lipoprotein</keyword>
<dbReference type="RefSeq" id="WP_015706723.1">
    <property type="nucleotide sequence ID" value="NC_015578.1"/>
</dbReference>
<dbReference type="InterPro" id="IPR015943">
    <property type="entry name" value="WD40/YVTN_repeat-like_dom_sf"/>
</dbReference>
<dbReference type="Gene3D" id="2.130.10.10">
    <property type="entry name" value="YVTN repeat-like/Quinoprotein amine dehydrogenase"/>
    <property type="match status" value="1"/>
</dbReference>
<evidence type="ECO:0000313" key="1">
    <source>
        <dbReference type="EMBL" id="AEF83854.1"/>
    </source>
</evidence>
<proteinExistence type="predicted"/>
<reference evidence="1 2" key="2">
    <citation type="journal article" date="2011" name="ISME J.">
        <title>RNA-seq reveals cooperative metabolic interactions between two termite-gut spirochete species in co-culture.</title>
        <authorList>
            <person name="Rosenthal A.Z."/>
            <person name="Matson E.G."/>
            <person name="Eldar A."/>
            <person name="Leadbetter J.R."/>
        </authorList>
    </citation>
    <scope>NUCLEOTIDE SEQUENCE [LARGE SCALE GENOMIC DNA]</scope>
    <source>
        <strain evidence="2">ATCC BAA-887 / DSM 12427 / ZAS-2</strain>
    </source>
</reference>
<keyword evidence="2" id="KW-1185">Reference proteome</keyword>
<dbReference type="HOGENOM" id="CLU_633037_0_0_12"/>
<name>F5YR42_TREPZ</name>
<gene>
    <name evidence="1" type="ordered locus">TREPR_3575</name>
</gene>
<dbReference type="PROSITE" id="PS51257">
    <property type="entry name" value="PROKAR_LIPOPROTEIN"/>
    <property type="match status" value="1"/>
</dbReference>
<dbReference type="SUPFAM" id="SSF69322">
    <property type="entry name" value="Tricorn protease domain 2"/>
    <property type="match status" value="1"/>
</dbReference>
<evidence type="ECO:0000313" key="2">
    <source>
        <dbReference type="Proteomes" id="UP000009223"/>
    </source>
</evidence>
<organism evidence="1 2">
    <name type="scientific">Treponema primitia (strain ATCC BAA-887 / DSM 12427 / ZAS-2)</name>
    <dbReference type="NCBI Taxonomy" id="545694"/>
    <lineage>
        <taxon>Bacteria</taxon>
        <taxon>Pseudomonadati</taxon>
        <taxon>Spirochaetota</taxon>
        <taxon>Spirochaetia</taxon>
        <taxon>Spirochaetales</taxon>
        <taxon>Treponemataceae</taxon>
        <taxon>Treponema</taxon>
    </lineage>
</organism>
<dbReference type="KEGG" id="tpi:TREPR_3575"/>
<dbReference type="Proteomes" id="UP000009223">
    <property type="component" value="Chromosome"/>
</dbReference>
<dbReference type="EMBL" id="CP001843">
    <property type="protein sequence ID" value="AEF83854.1"/>
    <property type="molecule type" value="Genomic_DNA"/>
</dbReference>
<sequence>MILKQLQWGPTLLGVTLLAGCLTGKAAEVPKAPAYTPPSTSLVKTLDALSGASISRINSASLAYVNGTRLNALSVDNPDQPLNTAELPVNAQFVTSNKGTLAIVTPIGDAAGSRKIHIYNQSLGQPIKTFDFEGTAFTHDGFASVALTDEYLAIGSVEGTTIYIYVYDIQGNKPVGKTNVSADGAPADGTIAIAAKGNYLVAGLGPVGTGVYQINPETLGITKSGTLDGVSTHWIKYNDRYVIESKNTGVVKVWKWGAGAAAPTAGGSISVPNPATGVSGTVRALQFDPENPDTAYFASWTGGGVYKVNLANASQGDAARTLLFSYPAHTGPAVTYLSAWMIEKESNKGDTYFVLTGGHSPNEPDRADPGITLIFKNPPSDGSAAVPFIVQDNQPSRVRTLRTLKDSHGNIYFAAKDSGGTASGKLTLRSINY</sequence>
<dbReference type="STRING" id="545694.TREPR_3575"/>
<accession>F5YR42</accession>
<protein>
    <submittedName>
        <fullName evidence="1">Putative lipoprotein</fullName>
    </submittedName>
</protein>
<reference evidence="2" key="1">
    <citation type="submission" date="2009-12" db="EMBL/GenBank/DDBJ databases">
        <title>Complete sequence of Treponema primitia strain ZAS-2.</title>
        <authorList>
            <person name="Tetu S.G."/>
            <person name="Matson E."/>
            <person name="Ren Q."/>
            <person name="Seshadri R."/>
            <person name="Elbourne L."/>
            <person name="Hassan K.A."/>
            <person name="Durkin A."/>
            <person name="Radune D."/>
            <person name="Mohamoud Y."/>
            <person name="Shay R."/>
            <person name="Jin S."/>
            <person name="Zhang X."/>
            <person name="Lucey K."/>
            <person name="Ballor N.R."/>
            <person name="Ottesen E."/>
            <person name="Rosenthal R."/>
            <person name="Allen A."/>
            <person name="Leadbetter J.R."/>
            <person name="Paulsen I.T."/>
        </authorList>
    </citation>
    <scope>NUCLEOTIDE SEQUENCE [LARGE SCALE GENOMIC DNA]</scope>
    <source>
        <strain evidence="2">ATCC BAA-887 / DSM 12427 / ZAS-2</strain>
    </source>
</reference>
<dbReference type="AlphaFoldDB" id="F5YR42"/>